<dbReference type="SUPFAM" id="SSF52058">
    <property type="entry name" value="L domain-like"/>
    <property type="match status" value="2"/>
</dbReference>
<comment type="similarity">
    <text evidence="2">Belongs to the G-protein coupled receptor 1 family.</text>
</comment>
<keyword evidence="3" id="KW-0433">Leucine-rich repeat</keyword>
<accession>A0AAD8EGP7</accession>
<dbReference type="Proteomes" id="UP001233999">
    <property type="component" value="Unassembled WGS sequence"/>
</dbReference>
<dbReference type="InterPro" id="IPR032675">
    <property type="entry name" value="LRR_dom_sf"/>
</dbReference>
<evidence type="ECO:0000256" key="9">
    <source>
        <dbReference type="SAM" id="Phobius"/>
    </source>
</evidence>
<keyword evidence="5" id="KW-0732">Signal</keyword>
<comment type="caution">
    <text evidence="11">The sequence shown here is derived from an EMBL/GenBank/DDBJ whole genome shotgun (WGS) entry which is preliminary data.</text>
</comment>
<dbReference type="EMBL" id="JASPKZ010004937">
    <property type="protein sequence ID" value="KAJ9589481.1"/>
    <property type="molecule type" value="Genomic_DNA"/>
</dbReference>
<reference evidence="11" key="1">
    <citation type="journal article" date="2023" name="IScience">
        <title>Live-bearing cockroach genome reveals convergent evolutionary mechanisms linked to viviparity in insects and beyond.</title>
        <authorList>
            <person name="Fouks B."/>
            <person name="Harrison M.C."/>
            <person name="Mikhailova A.A."/>
            <person name="Marchal E."/>
            <person name="English S."/>
            <person name="Carruthers M."/>
            <person name="Jennings E.C."/>
            <person name="Chiamaka E.L."/>
            <person name="Frigard R.A."/>
            <person name="Pippel M."/>
            <person name="Attardo G.M."/>
            <person name="Benoit J.B."/>
            <person name="Bornberg-Bauer E."/>
            <person name="Tobe S.S."/>
        </authorList>
    </citation>
    <scope>NUCLEOTIDE SEQUENCE</scope>
    <source>
        <strain evidence="11">Stay&amp;Tobe</strain>
    </source>
</reference>
<dbReference type="Pfam" id="PF13855">
    <property type="entry name" value="LRR_8"/>
    <property type="match status" value="3"/>
</dbReference>
<dbReference type="PANTHER" id="PTHR24373:SF370">
    <property type="entry name" value="FISH-LIPS, ISOFORM E"/>
    <property type="match status" value="1"/>
</dbReference>
<keyword evidence="4 9" id="KW-0812">Transmembrane</keyword>
<feature type="transmembrane region" description="Helical" evidence="9">
    <location>
        <begin position="933"/>
        <end position="953"/>
    </location>
</feature>
<feature type="transmembrane region" description="Helical" evidence="9">
    <location>
        <begin position="973"/>
        <end position="994"/>
    </location>
</feature>
<gene>
    <name evidence="11" type="ORF">L9F63_017298</name>
</gene>
<evidence type="ECO:0000256" key="8">
    <source>
        <dbReference type="ARBA" id="ARBA00023136"/>
    </source>
</evidence>
<dbReference type="SUPFAM" id="SSF81321">
    <property type="entry name" value="Family A G protein-coupled receptor-like"/>
    <property type="match status" value="1"/>
</dbReference>
<evidence type="ECO:0000256" key="4">
    <source>
        <dbReference type="ARBA" id="ARBA00022692"/>
    </source>
</evidence>
<evidence type="ECO:0000256" key="7">
    <source>
        <dbReference type="ARBA" id="ARBA00022989"/>
    </source>
</evidence>
<feature type="transmembrane region" description="Helical" evidence="9">
    <location>
        <begin position="1055"/>
        <end position="1075"/>
    </location>
</feature>
<evidence type="ECO:0000313" key="11">
    <source>
        <dbReference type="EMBL" id="KAJ9589481.1"/>
    </source>
</evidence>
<sequence>MILACTMMLASGNCPSNCHCSKYKTFCSLARLGTIPSELQITTLLLRIQLDNISQITNIRGLHNLTHMELNKVQLKKILPEAFRNISKLQQLAITFNNISVLERNSFKYLNDLYFLNLSNNIITNLEQETFSGLINLRIVDLSYNKIKQLKANAFEGMSYNADCNIINNFELEYFSVLYSVEPLVLKYFCQFTYFSIGYNSKHLIPSYIPFGMTISKLSWNQIIIYKNIHKRLSGMLYLDMSNGHLKNLQAIKLHNLSQLLYYDLSNNYFKIINSGNFKGLISLKTLKLNHNYYLTYLSNSSFNGLESLEILEISQCSIQTIEINTFDGLFKLRILDISWNNLHNLNNSIFSKLQSLKELKLENNKILNIDTGAFSYLNSLKILMHILTRNPFAFGQTPTRFITQCLTSTFTFPNKPVAKEAFKIFRRLDSLSLTASVSLPYSMQVLKSLQLYLDGGSINPKEELISIMLTVRYIKDLNITLLRINSTDYFTIFSEFHVSNLIIACSDFNIFDKTFIGLSMLKYFTIQELENTSIKMHVFSNMKSLIKLEIYYKYNLTYSRGSFYGLNNLRSLYIQCQTLKARFIFRKIPSKCIDVETFQGLHNLTQLNLEQNKLTCINPGAFIGLKKIQSINLSRNKINKINAGVFGALCKNNFKMSCINVTLSEYCNSTNALKTIEHLNLAINNITYIHPHSFIWCNNMQTLDLSANILLNLDSKFLYTPALKVLDMHDCNISNIINNTFECAPLLFEIQFSSNSKIINLNVNSLTHLKYLKSIDLSHNSILCDCELYDTWFWTKERNIILKTDHYKSGNSSYCGNRNIDELFSNINCNNKSTEIQVKKSHATIKDEFAFFKEYIEPILLIIILILGLLCNFFLLYISFRHSDLRTKQNACVIHLAFADILCLLLNLPLSYWDNFKSLNKICKLQTIPTAWLLMMTWISAIVTSFPAYYSATVEIRCLYCPPGNQDYIQNVWTFQFIVYCLGSAIVIAFFNIKTSSYLKESICRIPGEIKDNVKARNRKMAADTVFILVTVFFISYLPNYILRVLVAWNIVDIENIFIISFFTFCLFFCNSLFNPISLFHNEL</sequence>
<dbReference type="PROSITE" id="PS50262">
    <property type="entry name" value="G_PROTEIN_RECEP_F1_2"/>
    <property type="match status" value="1"/>
</dbReference>
<feature type="domain" description="G-protein coupled receptors family 1 profile" evidence="10">
    <location>
        <begin position="897"/>
        <end position="1080"/>
    </location>
</feature>
<feature type="transmembrane region" description="Helical" evidence="9">
    <location>
        <begin position="1027"/>
        <end position="1048"/>
    </location>
</feature>
<evidence type="ECO:0000256" key="1">
    <source>
        <dbReference type="ARBA" id="ARBA00004370"/>
    </source>
</evidence>
<evidence type="ECO:0000259" key="10">
    <source>
        <dbReference type="PROSITE" id="PS50262"/>
    </source>
</evidence>
<keyword evidence="6" id="KW-0677">Repeat</keyword>
<evidence type="ECO:0000256" key="2">
    <source>
        <dbReference type="ARBA" id="ARBA00010663"/>
    </source>
</evidence>
<comment type="subcellular location">
    <subcellularLocation>
        <location evidence="1">Membrane</location>
    </subcellularLocation>
</comment>
<feature type="transmembrane region" description="Helical" evidence="9">
    <location>
        <begin position="893"/>
        <end position="913"/>
    </location>
</feature>
<evidence type="ECO:0000256" key="3">
    <source>
        <dbReference type="ARBA" id="ARBA00022614"/>
    </source>
</evidence>
<organism evidence="11 12">
    <name type="scientific">Diploptera punctata</name>
    <name type="common">Pacific beetle cockroach</name>
    <dbReference type="NCBI Taxonomy" id="6984"/>
    <lineage>
        <taxon>Eukaryota</taxon>
        <taxon>Metazoa</taxon>
        <taxon>Ecdysozoa</taxon>
        <taxon>Arthropoda</taxon>
        <taxon>Hexapoda</taxon>
        <taxon>Insecta</taxon>
        <taxon>Pterygota</taxon>
        <taxon>Neoptera</taxon>
        <taxon>Polyneoptera</taxon>
        <taxon>Dictyoptera</taxon>
        <taxon>Blattodea</taxon>
        <taxon>Blaberoidea</taxon>
        <taxon>Blaberidae</taxon>
        <taxon>Diplopterinae</taxon>
        <taxon>Diploptera</taxon>
    </lineage>
</organism>
<evidence type="ECO:0000256" key="6">
    <source>
        <dbReference type="ARBA" id="ARBA00022737"/>
    </source>
</evidence>
<keyword evidence="8 9" id="KW-0472">Membrane</keyword>
<protein>
    <recommendedName>
        <fullName evidence="10">G-protein coupled receptors family 1 profile domain-containing protein</fullName>
    </recommendedName>
</protein>
<dbReference type="SMART" id="SM00369">
    <property type="entry name" value="LRR_TYP"/>
    <property type="match status" value="13"/>
</dbReference>
<dbReference type="GO" id="GO:0004930">
    <property type="term" value="F:G protein-coupled receptor activity"/>
    <property type="evidence" value="ECO:0007669"/>
    <property type="project" value="InterPro"/>
</dbReference>
<keyword evidence="12" id="KW-1185">Reference proteome</keyword>
<dbReference type="InterPro" id="IPR017452">
    <property type="entry name" value="GPCR_Rhodpsn_7TM"/>
</dbReference>
<reference evidence="11" key="2">
    <citation type="submission" date="2023-05" db="EMBL/GenBank/DDBJ databases">
        <authorList>
            <person name="Fouks B."/>
        </authorList>
    </citation>
    <scope>NUCLEOTIDE SEQUENCE</scope>
    <source>
        <strain evidence="11">Stay&amp;Tobe</strain>
        <tissue evidence="11">Testes</tissue>
    </source>
</reference>
<dbReference type="PANTHER" id="PTHR24373">
    <property type="entry name" value="SLIT RELATED LEUCINE-RICH REPEAT NEURONAL PROTEIN"/>
    <property type="match status" value="1"/>
</dbReference>
<dbReference type="InterPro" id="IPR003591">
    <property type="entry name" value="Leu-rich_rpt_typical-subtyp"/>
</dbReference>
<name>A0AAD8EGP7_DIPPU</name>
<dbReference type="Gene3D" id="3.80.10.10">
    <property type="entry name" value="Ribonuclease Inhibitor"/>
    <property type="match status" value="4"/>
</dbReference>
<dbReference type="InterPro" id="IPR050328">
    <property type="entry name" value="Dev_Immune_Receptor"/>
</dbReference>
<dbReference type="PROSITE" id="PS51450">
    <property type="entry name" value="LRR"/>
    <property type="match status" value="4"/>
</dbReference>
<dbReference type="GO" id="GO:0016020">
    <property type="term" value="C:membrane"/>
    <property type="evidence" value="ECO:0007669"/>
    <property type="project" value="UniProtKB-SubCell"/>
</dbReference>
<evidence type="ECO:0000313" key="12">
    <source>
        <dbReference type="Proteomes" id="UP001233999"/>
    </source>
</evidence>
<dbReference type="Gene3D" id="1.20.1070.10">
    <property type="entry name" value="Rhodopsin 7-helix transmembrane proteins"/>
    <property type="match status" value="2"/>
</dbReference>
<dbReference type="AlphaFoldDB" id="A0AAD8EGP7"/>
<feature type="transmembrane region" description="Helical" evidence="9">
    <location>
        <begin position="860"/>
        <end position="881"/>
    </location>
</feature>
<keyword evidence="7 9" id="KW-1133">Transmembrane helix</keyword>
<dbReference type="InterPro" id="IPR000276">
    <property type="entry name" value="GPCR_Rhodpsn"/>
</dbReference>
<dbReference type="CDD" id="cd00637">
    <property type="entry name" value="7tm_classA_rhodopsin-like"/>
    <property type="match status" value="1"/>
</dbReference>
<proteinExistence type="inferred from homology"/>
<dbReference type="PRINTS" id="PR00237">
    <property type="entry name" value="GPCRRHODOPSN"/>
</dbReference>
<evidence type="ECO:0000256" key="5">
    <source>
        <dbReference type="ARBA" id="ARBA00022729"/>
    </source>
</evidence>
<dbReference type="InterPro" id="IPR001611">
    <property type="entry name" value="Leu-rich_rpt"/>
</dbReference>